<accession>A0ABN2ID23</accession>
<dbReference type="PANTHER" id="PTHR12736:SF7">
    <property type="entry name" value="LANC-LIKE PROTEIN 3"/>
    <property type="match status" value="1"/>
</dbReference>
<dbReference type="CDD" id="cd04793">
    <property type="entry name" value="LanC"/>
    <property type="match status" value="1"/>
</dbReference>
<dbReference type="InterPro" id="IPR007822">
    <property type="entry name" value="LANC-like"/>
</dbReference>
<dbReference type="PRINTS" id="PR01950">
    <property type="entry name" value="LANCSUPER"/>
</dbReference>
<dbReference type="PANTHER" id="PTHR12736">
    <property type="entry name" value="LANC-LIKE PROTEIN"/>
    <property type="match status" value="1"/>
</dbReference>
<dbReference type="Proteomes" id="UP001500280">
    <property type="component" value="Unassembled WGS sequence"/>
</dbReference>
<organism evidence="1 2">
    <name type="scientific">Kribbella yunnanensis</name>
    <dbReference type="NCBI Taxonomy" id="190194"/>
    <lineage>
        <taxon>Bacteria</taxon>
        <taxon>Bacillati</taxon>
        <taxon>Actinomycetota</taxon>
        <taxon>Actinomycetes</taxon>
        <taxon>Propionibacteriales</taxon>
        <taxon>Kribbellaceae</taxon>
        <taxon>Kribbella</taxon>
    </lineage>
</organism>
<dbReference type="Gene3D" id="1.50.10.20">
    <property type="match status" value="1"/>
</dbReference>
<dbReference type="InterPro" id="IPR033889">
    <property type="entry name" value="LanC"/>
</dbReference>
<dbReference type="Pfam" id="PF05147">
    <property type="entry name" value="LANC_like"/>
    <property type="match status" value="1"/>
</dbReference>
<dbReference type="EMBL" id="BAAANF010000018">
    <property type="protein sequence ID" value="GAA1702455.1"/>
    <property type="molecule type" value="Genomic_DNA"/>
</dbReference>
<sequence>MPMPTATSTGWQPVLSAELRAAATARAFEVAERLRGRSEREPGLDGSAGTAFLFGQLDRIAPGEGWDQHAHAALTDAVRGTETNGRNHPGLFVGTSGLAAAATYLSREGSRYGGLLATLDEQVAQATSELSERFVKKPARQPYEDFDAICGLAGLDRYLLSRERPQLAGLVALCDSGPDDPNWFTPPEALRKDTAIAEWYQGGVYNLGLAHGIPGPLAVLSVAYSQGYVVPRHAEAIARTAEWLAAQRFDDEWGANWPACLTPGGSPDSSQAAWCYGSPGVANTLLLAGNAIGDDKLRELAIEAMAALYRRPWSARLTGQSPGLCHGVSGLLQITLRFANDTGEPLFTEAATELTERLLDLYRPELATGYYSRKSTGELREHAGLLDGAAGTALALLAASTPVEPAWDHVLLLS</sequence>
<evidence type="ECO:0000313" key="1">
    <source>
        <dbReference type="EMBL" id="GAA1702455.1"/>
    </source>
</evidence>
<name>A0ABN2ID23_9ACTN</name>
<gene>
    <name evidence="1" type="ORF">GCM10009745_57180</name>
</gene>
<proteinExistence type="predicted"/>
<dbReference type="SMART" id="SM01260">
    <property type="entry name" value="LANC_like"/>
    <property type="match status" value="1"/>
</dbReference>
<evidence type="ECO:0000313" key="2">
    <source>
        <dbReference type="Proteomes" id="UP001500280"/>
    </source>
</evidence>
<protein>
    <submittedName>
        <fullName evidence="1">Lanthionine synthetase C family protein</fullName>
    </submittedName>
</protein>
<keyword evidence="2" id="KW-1185">Reference proteome</keyword>
<comment type="caution">
    <text evidence="1">The sequence shown here is derived from an EMBL/GenBank/DDBJ whole genome shotgun (WGS) entry which is preliminary data.</text>
</comment>
<reference evidence="1 2" key="1">
    <citation type="journal article" date="2019" name="Int. J. Syst. Evol. Microbiol.">
        <title>The Global Catalogue of Microorganisms (GCM) 10K type strain sequencing project: providing services to taxonomists for standard genome sequencing and annotation.</title>
        <authorList>
            <consortium name="The Broad Institute Genomics Platform"/>
            <consortium name="The Broad Institute Genome Sequencing Center for Infectious Disease"/>
            <person name="Wu L."/>
            <person name="Ma J."/>
        </authorList>
    </citation>
    <scope>NUCLEOTIDE SEQUENCE [LARGE SCALE GENOMIC DNA]</scope>
    <source>
        <strain evidence="1 2">JCM 14307</strain>
    </source>
</reference>
<dbReference type="PRINTS" id="PR01955">
    <property type="entry name" value="LANCFRANKIA"/>
</dbReference>
<dbReference type="SUPFAM" id="SSF158745">
    <property type="entry name" value="LanC-like"/>
    <property type="match status" value="1"/>
</dbReference>